<gene>
    <name evidence="1" type="primary">Dsim\GD28251</name>
    <name evidence="1" type="ORF">Dsimw501_GD28251</name>
</gene>
<reference evidence="1" key="1">
    <citation type="journal article" date="2013" name="Genome Res.">
        <title>A second-generation assembly of the Drosophila simulans genome provides new insights into patterns of lineage-specific divergence.</title>
        <authorList>
            <person name="Hu T.T."/>
            <person name="Eisen M.B."/>
            <person name="Thornton K.R."/>
            <person name="Andolfatto P."/>
        </authorList>
    </citation>
    <scope>NUCLEOTIDE SEQUENCE [LARGE SCALE GENOMIC DNA]</scope>
    <source>
        <strain evidence="1">W501</strain>
    </source>
</reference>
<dbReference type="OrthoDB" id="7834725at2759"/>
<reference evidence="1" key="3">
    <citation type="submission" date="2015-04" db="EMBL/GenBank/DDBJ databases">
        <authorList>
            <consortium name="FlyBase"/>
        </authorList>
    </citation>
    <scope>NUCLEOTIDE SEQUENCE</scope>
    <source>
        <strain evidence="1">W501</strain>
    </source>
</reference>
<reference evidence="1" key="2">
    <citation type="submission" date="2014-06" db="EMBL/GenBank/DDBJ databases">
        <authorList>
            <person name="Hu T."/>
            <person name="Eisen M.B."/>
            <person name="Thornton K.R."/>
            <person name="Andolfatto P."/>
        </authorList>
    </citation>
    <scope>NUCLEOTIDE SEQUENCE</scope>
    <source>
        <strain evidence="1">W501</strain>
    </source>
</reference>
<dbReference type="Bgee" id="FBgn0269541">
    <property type="expression patterns" value="Expressed in female reproductive system"/>
</dbReference>
<organism evidence="1">
    <name type="scientific">Drosophila simulans</name>
    <name type="common">Fruit fly</name>
    <dbReference type="NCBI Taxonomy" id="7240"/>
    <lineage>
        <taxon>Eukaryota</taxon>
        <taxon>Metazoa</taxon>
        <taxon>Ecdysozoa</taxon>
        <taxon>Arthropoda</taxon>
        <taxon>Hexapoda</taxon>
        <taxon>Insecta</taxon>
        <taxon>Pterygota</taxon>
        <taxon>Neoptera</taxon>
        <taxon>Endopterygota</taxon>
        <taxon>Diptera</taxon>
        <taxon>Brachycera</taxon>
        <taxon>Muscomorpha</taxon>
        <taxon>Ephydroidea</taxon>
        <taxon>Drosophilidae</taxon>
        <taxon>Drosophila</taxon>
        <taxon>Sophophora</taxon>
    </lineage>
</organism>
<dbReference type="KEGG" id="dsi:Dsimw501_GD28251"/>
<proteinExistence type="predicted"/>
<accession>A0A0J9UR78</accession>
<dbReference type="Proteomes" id="UP000035880">
    <property type="component" value="Chromosome 3L"/>
</dbReference>
<dbReference type="AlphaFoldDB" id="A0A0J9UR78"/>
<sequence>MRLRPKSTLNINKCRTTILVGQFALSFLSGAFHYYCLFGGYGGDGGAREKPLEKRDAEFVGVGKSRIQKTYENALLF</sequence>
<name>A0A0J9UR78_DROSI</name>
<protein>
    <submittedName>
        <fullName evidence="1">Uncharacterized protein</fullName>
    </submittedName>
</protein>
<dbReference type="EMBL" id="CM002912">
    <property type="protein sequence ID" value="KMZ01096.1"/>
    <property type="molecule type" value="Genomic_DNA"/>
</dbReference>
<evidence type="ECO:0000313" key="1">
    <source>
        <dbReference type="EMBL" id="KMZ01096.1"/>
    </source>
</evidence>